<accession>A0AA88HFP1</accession>
<evidence type="ECO:0000313" key="2">
    <source>
        <dbReference type="Proteomes" id="UP001187531"/>
    </source>
</evidence>
<reference evidence="1" key="1">
    <citation type="submission" date="2023-07" db="EMBL/GenBank/DDBJ databases">
        <title>Chromosome-level genome assembly of Artemia franciscana.</title>
        <authorList>
            <person name="Jo E."/>
        </authorList>
    </citation>
    <scope>NUCLEOTIDE SEQUENCE</scope>
    <source>
        <tissue evidence="1">Whole body</tissue>
    </source>
</reference>
<name>A0AA88HFP1_ARTSF</name>
<feature type="non-terminal residue" evidence="1">
    <location>
        <position position="70"/>
    </location>
</feature>
<proteinExistence type="predicted"/>
<organism evidence="1 2">
    <name type="scientific">Artemia franciscana</name>
    <name type="common">Brine shrimp</name>
    <name type="synonym">Artemia sanfranciscana</name>
    <dbReference type="NCBI Taxonomy" id="6661"/>
    <lineage>
        <taxon>Eukaryota</taxon>
        <taxon>Metazoa</taxon>
        <taxon>Ecdysozoa</taxon>
        <taxon>Arthropoda</taxon>
        <taxon>Crustacea</taxon>
        <taxon>Branchiopoda</taxon>
        <taxon>Anostraca</taxon>
        <taxon>Artemiidae</taxon>
        <taxon>Artemia</taxon>
    </lineage>
</organism>
<dbReference type="EMBL" id="JAVRJZ010000021">
    <property type="protein sequence ID" value="KAK2704452.1"/>
    <property type="molecule type" value="Genomic_DNA"/>
</dbReference>
<dbReference type="Proteomes" id="UP001187531">
    <property type="component" value="Unassembled WGS sequence"/>
</dbReference>
<protein>
    <submittedName>
        <fullName evidence="1">Uncharacterized protein</fullName>
    </submittedName>
</protein>
<evidence type="ECO:0000313" key="1">
    <source>
        <dbReference type="EMBL" id="KAK2704452.1"/>
    </source>
</evidence>
<gene>
    <name evidence="1" type="ORF">QYM36_016750</name>
</gene>
<keyword evidence="2" id="KW-1185">Reference proteome</keyword>
<sequence length="70" mass="7930">MAVWNLQILLFSSSEQNSRRISCFGCFDTRHRCFPGTDYARLSCHAHNKSIGSLSASMSPVLHIAMELWL</sequence>
<dbReference type="AlphaFoldDB" id="A0AA88HFP1"/>
<comment type="caution">
    <text evidence="1">The sequence shown here is derived from an EMBL/GenBank/DDBJ whole genome shotgun (WGS) entry which is preliminary data.</text>
</comment>